<gene>
    <name evidence="1" type="primary">45</name>
    <name evidence="1" type="ORF">SEA_RABBS_45</name>
</gene>
<sequence length="56" mass="5953">MRKAERDRLARETALAHAMKHADGYGTADGITADAETFRAFLAGETPAATTSEGNE</sequence>
<dbReference type="RefSeq" id="YP_010051390.1">
    <property type="nucleotide sequence ID" value="NC_054441.1"/>
</dbReference>
<reference evidence="1 2" key="1">
    <citation type="submission" date="2019-02" db="EMBL/GenBank/DDBJ databases">
        <authorList>
            <person name="Zhang D."/>
            <person name="Hatherill J.R."/>
            <person name="Ramirez J.F."/>
            <person name="Cantu R."/>
            <person name="Clancy T.L."/>
            <person name="Lawson M.E."/>
            <person name="Nasr D.A."/>
            <person name="La C.H."/>
            <person name="Luce T.H."/>
            <person name="Miller S.A."/>
            <person name="Day D.L."/>
            <person name="Trujillo A.H."/>
            <person name="Roscher J.E."/>
            <person name="Garlena R.A."/>
            <person name="Russell D.A."/>
            <person name="Pope W.H."/>
            <person name="Jacobs-Sera D."/>
            <person name="Hatfull G.F."/>
        </authorList>
    </citation>
    <scope>NUCLEOTIDE SEQUENCE [LARGE SCALE GENOMIC DNA]</scope>
</reference>
<dbReference type="KEGG" id="vg:63925875"/>
<evidence type="ECO:0000313" key="1">
    <source>
        <dbReference type="EMBL" id="QBI96797.1"/>
    </source>
</evidence>
<organism evidence="1 2">
    <name type="scientific">Mycobacterium phage Rabbs</name>
    <dbReference type="NCBI Taxonomy" id="2530143"/>
    <lineage>
        <taxon>Viruses</taxon>
        <taxon>Duplodnaviria</taxon>
        <taxon>Heunggongvirae</taxon>
        <taxon>Uroviricota</taxon>
        <taxon>Caudoviricetes</taxon>
        <taxon>Gclasvirinae</taxon>
        <taxon>Liefievirus</taxon>
        <taxon>Liefievirus rabbs</taxon>
    </lineage>
</organism>
<dbReference type="EMBL" id="MK524494">
    <property type="protein sequence ID" value="QBI96797.1"/>
    <property type="molecule type" value="Genomic_DNA"/>
</dbReference>
<name>A0A481VT17_9CAUD</name>
<protein>
    <submittedName>
        <fullName evidence="1">Uncharacterized protein</fullName>
    </submittedName>
</protein>
<accession>A0A481VT17</accession>
<dbReference type="GeneID" id="63925875"/>
<dbReference type="Proteomes" id="UP000292732">
    <property type="component" value="Segment"/>
</dbReference>
<evidence type="ECO:0000313" key="2">
    <source>
        <dbReference type="Proteomes" id="UP000292732"/>
    </source>
</evidence>
<proteinExistence type="predicted"/>
<keyword evidence="2" id="KW-1185">Reference proteome</keyword>